<comment type="caution">
    <text evidence="2">The sequence shown here is derived from an EMBL/GenBank/DDBJ whole genome shotgun (WGS) entry which is preliminary data.</text>
</comment>
<reference evidence="2 4" key="1">
    <citation type="submission" date="2018-10" db="EMBL/GenBank/DDBJ databases">
        <title>Genomic Encyclopedia of Archaeal and Bacterial Type Strains, Phase II (KMG-II): from individual species to whole genera.</title>
        <authorList>
            <person name="Goeker M."/>
        </authorList>
    </citation>
    <scope>NUCLEOTIDE SEQUENCE [LARGE SCALE GENOMIC DNA]</scope>
    <source>
        <strain evidence="2 4">DSM 19624</strain>
    </source>
</reference>
<organism evidence="2 4">
    <name type="scientific">Pedobacter alluvionis</name>
    <dbReference type="NCBI Taxonomy" id="475253"/>
    <lineage>
        <taxon>Bacteria</taxon>
        <taxon>Pseudomonadati</taxon>
        <taxon>Bacteroidota</taxon>
        <taxon>Sphingobacteriia</taxon>
        <taxon>Sphingobacteriales</taxon>
        <taxon>Sphingobacteriaceae</taxon>
        <taxon>Pedobacter</taxon>
    </lineage>
</organism>
<dbReference type="Proteomes" id="UP000273898">
    <property type="component" value="Unassembled WGS sequence"/>
</dbReference>
<name>A0A497Y086_9SPHI</name>
<evidence type="ECO:0000313" key="5">
    <source>
        <dbReference type="Proteomes" id="UP000297429"/>
    </source>
</evidence>
<evidence type="ECO:0000259" key="1">
    <source>
        <dbReference type="PROSITE" id="PS01124"/>
    </source>
</evidence>
<dbReference type="Proteomes" id="UP000297429">
    <property type="component" value="Unassembled WGS sequence"/>
</dbReference>
<evidence type="ECO:0000313" key="4">
    <source>
        <dbReference type="Proteomes" id="UP000273898"/>
    </source>
</evidence>
<sequence>MNIFLLSIIERRIGRVMARLSQLQHSLYFLNAGHNEILLNQTKTVIDTYFHFFRSVKILQGDYHYDGTTIIKTLVITDHSLDQAEGIDKKLLGLIRLQDTTTIIPVNINISSNAKISQYLGTGIINIMEKSGRFYLQELSIPCCSFSQSEHDLGYLEDALNSESVSKINSLRELAAAYGKNYNHFQRDCKEYFGDTFHQFQNKLRMMDVLEDIMFTPFSFKEIAYRHNFAGYNSMYTLFHKKYHFPLDSIPRFKTES</sequence>
<dbReference type="AlphaFoldDB" id="A0A497Y086"/>
<evidence type="ECO:0000313" key="2">
    <source>
        <dbReference type="EMBL" id="RLJ75119.1"/>
    </source>
</evidence>
<dbReference type="EMBL" id="RCCK01000012">
    <property type="protein sequence ID" value="RLJ75119.1"/>
    <property type="molecule type" value="Genomic_DNA"/>
</dbReference>
<accession>A0A497Y086</accession>
<gene>
    <name evidence="2" type="ORF">BCL90_3467</name>
    <name evidence="3" type="ORF">E3V97_18820</name>
</gene>
<keyword evidence="5" id="KW-1185">Reference proteome</keyword>
<evidence type="ECO:0000313" key="3">
    <source>
        <dbReference type="EMBL" id="TFB30223.1"/>
    </source>
</evidence>
<dbReference type="OrthoDB" id="1239110at2"/>
<reference evidence="3 5" key="2">
    <citation type="submission" date="2019-03" db="EMBL/GenBank/DDBJ databases">
        <authorList>
            <person name="He R.-H."/>
        </authorList>
    </citation>
    <scope>NUCLEOTIDE SEQUENCE [LARGE SCALE GENOMIC DNA]</scope>
    <source>
        <strain evidence="3 5">DSM 19624</strain>
    </source>
</reference>
<dbReference type="Gene3D" id="1.10.10.60">
    <property type="entry name" value="Homeodomain-like"/>
    <property type="match status" value="1"/>
</dbReference>
<protein>
    <submittedName>
        <fullName evidence="3">AraC family transcriptional regulator</fullName>
    </submittedName>
    <submittedName>
        <fullName evidence="2">Helix-turn-helix protein</fullName>
    </submittedName>
</protein>
<dbReference type="SMART" id="SM00342">
    <property type="entry name" value="HTH_ARAC"/>
    <property type="match status" value="1"/>
</dbReference>
<dbReference type="EMBL" id="SOPX01000003">
    <property type="protein sequence ID" value="TFB30223.1"/>
    <property type="molecule type" value="Genomic_DNA"/>
</dbReference>
<dbReference type="RefSeq" id="WP_121285087.1">
    <property type="nucleotide sequence ID" value="NZ_RCCK01000012.1"/>
</dbReference>
<feature type="domain" description="HTH araC/xylS-type" evidence="1">
    <location>
        <begin position="150"/>
        <end position="243"/>
    </location>
</feature>
<proteinExistence type="predicted"/>
<dbReference type="GO" id="GO:0043565">
    <property type="term" value="F:sequence-specific DNA binding"/>
    <property type="evidence" value="ECO:0007669"/>
    <property type="project" value="InterPro"/>
</dbReference>
<dbReference type="InterPro" id="IPR018060">
    <property type="entry name" value="HTH_AraC"/>
</dbReference>
<dbReference type="Pfam" id="PF12833">
    <property type="entry name" value="HTH_18"/>
    <property type="match status" value="1"/>
</dbReference>
<dbReference type="GO" id="GO:0003700">
    <property type="term" value="F:DNA-binding transcription factor activity"/>
    <property type="evidence" value="ECO:0007669"/>
    <property type="project" value="InterPro"/>
</dbReference>
<dbReference type="PROSITE" id="PS01124">
    <property type="entry name" value="HTH_ARAC_FAMILY_2"/>
    <property type="match status" value="1"/>
</dbReference>